<keyword evidence="2" id="KW-0662">Pyridine nucleotide biosynthesis</keyword>
<feature type="domain" description="Isochorismatase-like" evidence="8">
    <location>
        <begin position="4"/>
        <end position="183"/>
    </location>
</feature>
<dbReference type="InterPro" id="IPR052347">
    <property type="entry name" value="Isochorismatase_Nicotinamidase"/>
</dbReference>
<dbReference type="GO" id="GO:0019363">
    <property type="term" value="P:pyridine nucleotide biosynthetic process"/>
    <property type="evidence" value="ECO:0007669"/>
    <property type="project" value="UniProtKB-KW"/>
</dbReference>
<protein>
    <recommendedName>
        <fullName evidence="6">nicotinamidase</fullName>
        <ecNumber evidence="6">3.5.1.19</ecNumber>
    </recommendedName>
    <alternativeName>
        <fullName evidence="7">Nicotinamide deamidase</fullName>
    </alternativeName>
</protein>
<dbReference type="PANTHER" id="PTHR11080:SF2">
    <property type="entry name" value="LD05707P"/>
    <property type="match status" value="1"/>
</dbReference>
<dbReference type="AlphaFoldDB" id="A0A927R719"/>
<accession>A0A927R719</accession>
<evidence type="ECO:0000256" key="2">
    <source>
        <dbReference type="ARBA" id="ARBA00022642"/>
    </source>
</evidence>
<dbReference type="RefSeq" id="WP_192767280.1">
    <property type="nucleotide sequence ID" value="NZ_JADBEB010000001.1"/>
</dbReference>
<evidence type="ECO:0000256" key="4">
    <source>
        <dbReference type="ARBA" id="ARBA00022801"/>
    </source>
</evidence>
<proteinExistence type="inferred from homology"/>
<evidence type="ECO:0000313" key="10">
    <source>
        <dbReference type="Proteomes" id="UP000649753"/>
    </source>
</evidence>
<dbReference type="PANTHER" id="PTHR11080">
    <property type="entry name" value="PYRAZINAMIDASE/NICOTINAMIDASE"/>
    <property type="match status" value="1"/>
</dbReference>
<keyword evidence="10" id="KW-1185">Reference proteome</keyword>
<dbReference type="InterPro" id="IPR036380">
    <property type="entry name" value="Isochorismatase-like_sf"/>
</dbReference>
<dbReference type="InterPro" id="IPR000868">
    <property type="entry name" value="Isochorismatase-like_dom"/>
</dbReference>
<dbReference type="Pfam" id="PF00857">
    <property type="entry name" value="Isochorismatase"/>
    <property type="match status" value="1"/>
</dbReference>
<evidence type="ECO:0000256" key="5">
    <source>
        <dbReference type="ARBA" id="ARBA00037900"/>
    </source>
</evidence>
<evidence type="ECO:0000313" key="9">
    <source>
        <dbReference type="EMBL" id="MBE1487441.1"/>
    </source>
</evidence>
<gene>
    <name evidence="9" type="ORF">H4W31_003079</name>
</gene>
<dbReference type="GO" id="GO:0046872">
    <property type="term" value="F:metal ion binding"/>
    <property type="evidence" value="ECO:0007669"/>
    <property type="project" value="UniProtKB-KW"/>
</dbReference>
<name>A0A927R719_9ACTN</name>
<dbReference type="EMBL" id="JADBEB010000001">
    <property type="protein sequence ID" value="MBE1487441.1"/>
    <property type="molecule type" value="Genomic_DNA"/>
</dbReference>
<dbReference type="GO" id="GO:0008936">
    <property type="term" value="F:nicotinamidase activity"/>
    <property type="evidence" value="ECO:0007669"/>
    <property type="project" value="UniProtKB-EC"/>
</dbReference>
<keyword evidence="4 9" id="KW-0378">Hydrolase</keyword>
<organism evidence="9 10">
    <name type="scientific">Plantactinospora soyae</name>
    <dbReference type="NCBI Taxonomy" id="1544732"/>
    <lineage>
        <taxon>Bacteria</taxon>
        <taxon>Bacillati</taxon>
        <taxon>Actinomycetota</taxon>
        <taxon>Actinomycetes</taxon>
        <taxon>Micromonosporales</taxon>
        <taxon>Micromonosporaceae</taxon>
        <taxon>Plantactinospora</taxon>
    </lineage>
</organism>
<dbReference type="SUPFAM" id="SSF52499">
    <property type="entry name" value="Isochorismatase-like hydrolases"/>
    <property type="match status" value="1"/>
</dbReference>
<evidence type="ECO:0000259" key="8">
    <source>
        <dbReference type="Pfam" id="PF00857"/>
    </source>
</evidence>
<keyword evidence="3" id="KW-0479">Metal-binding</keyword>
<sequence>MSRALIIVDVQNDFCEGGSLAVTGGAAVAAGISRLLAAEPDRWDHVVATKDHHVDPGAHFGDPPDFVDSWPRHCVVGTDGAQFHPDLSLDRIEAVFHKGEWAAAYSGFEGAAEDGEGLADWLRRHSVETVEVVGIATDHCVRATAADAAREGFATSVLLDLTAGVNGQTTGAALTVLREAGVTLHGAPLLSDPAGLVRWQAGGTDQAG</sequence>
<evidence type="ECO:0000256" key="1">
    <source>
        <dbReference type="ARBA" id="ARBA00006336"/>
    </source>
</evidence>
<comment type="pathway">
    <text evidence="5">Cofactor biosynthesis; nicotinate biosynthesis; nicotinate from nicotinamide: step 1/1.</text>
</comment>
<dbReference type="Gene3D" id="3.40.50.850">
    <property type="entry name" value="Isochorismatase-like"/>
    <property type="match status" value="1"/>
</dbReference>
<evidence type="ECO:0000256" key="3">
    <source>
        <dbReference type="ARBA" id="ARBA00022723"/>
    </source>
</evidence>
<dbReference type="EC" id="3.5.1.19" evidence="6"/>
<evidence type="ECO:0000256" key="6">
    <source>
        <dbReference type="ARBA" id="ARBA00039017"/>
    </source>
</evidence>
<comment type="caution">
    <text evidence="9">The sequence shown here is derived from an EMBL/GenBank/DDBJ whole genome shotgun (WGS) entry which is preliminary data.</text>
</comment>
<evidence type="ECO:0000256" key="7">
    <source>
        <dbReference type="ARBA" id="ARBA00043224"/>
    </source>
</evidence>
<dbReference type="Proteomes" id="UP000649753">
    <property type="component" value="Unassembled WGS sequence"/>
</dbReference>
<reference evidence="9" key="1">
    <citation type="submission" date="2020-10" db="EMBL/GenBank/DDBJ databases">
        <title>Sequencing the genomes of 1000 actinobacteria strains.</title>
        <authorList>
            <person name="Klenk H.-P."/>
        </authorList>
    </citation>
    <scope>NUCLEOTIDE SEQUENCE</scope>
    <source>
        <strain evidence="9">DSM 46832</strain>
    </source>
</reference>
<comment type="similarity">
    <text evidence="1">Belongs to the isochorismatase family.</text>
</comment>